<name>A0A2W2BC80_9BACT</name>
<evidence type="ECO:0000313" key="1">
    <source>
        <dbReference type="EMBL" id="PZF73829.1"/>
    </source>
</evidence>
<dbReference type="AlphaFoldDB" id="A0A2W2BC80"/>
<dbReference type="RefSeq" id="WP_110997926.1">
    <property type="nucleotide sequence ID" value="NZ_QKTW01000009.1"/>
</dbReference>
<dbReference type="Proteomes" id="UP000248745">
    <property type="component" value="Unassembled WGS sequence"/>
</dbReference>
<gene>
    <name evidence="1" type="primary">gwsG</name>
    <name evidence="1" type="ORF">DN068_05660</name>
</gene>
<dbReference type="InterPro" id="IPR026455">
    <property type="entry name" value="GRASP_w_spasm"/>
</dbReference>
<dbReference type="SUPFAM" id="SSF56059">
    <property type="entry name" value="Glutathione synthetase ATP-binding domain-like"/>
    <property type="match status" value="1"/>
</dbReference>
<reference evidence="1 2" key="1">
    <citation type="submission" date="2018-06" db="EMBL/GenBank/DDBJ databases">
        <title>Mucibacter soli gen. nov., sp. nov., a new member of the family Chitinophagaceae producing mucin.</title>
        <authorList>
            <person name="Kim M.-K."/>
            <person name="Park S."/>
            <person name="Kim T.-S."/>
            <person name="Joung Y."/>
            <person name="Han J.-H."/>
            <person name="Kim S.B."/>
        </authorList>
    </citation>
    <scope>NUCLEOTIDE SEQUENCE [LARGE SCALE GENOMIC DNA]</scope>
    <source>
        <strain evidence="1 2">R1-15</strain>
    </source>
</reference>
<sequence>MIFIHSDSDENSTDDVMDWLFYLGDREILRLNDAICIEKMTHFIGDSLGNSYIRTSRGEDNLFREIESNWYRRGGYMFSQNSVPASLFEYSTIASAINQYYYKESQQVFDTYYHDLFHRLNGLNRFSDNRINKIEVLSKAFRQGLKIPNTIVTNSYSDLMDFAKEKNAIITKAISNGVVRFMVNEEAEMVFGIGTSKLTYNELVAQSSKYVDDHLAFSVAQEYVEKQIEIRSFYIGGSFFSMAIFSQSNEKTALDYRRYDFERPNRFIPFQLPDDIEVKLHSLMEDMSMNSGSFDIIYTPEKEYVFLEVNPIGQYQWLTKHCNYFIDREIASFLLKFDKEV</sequence>
<dbReference type="Gene3D" id="3.30.470.20">
    <property type="entry name" value="ATP-grasp fold, B domain"/>
    <property type="match status" value="1"/>
</dbReference>
<keyword evidence="2" id="KW-1185">Reference proteome</keyword>
<comment type="caution">
    <text evidence="1">The sequence shown here is derived from an EMBL/GenBank/DDBJ whole genome shotgun (WGS) entry which is preliminary data.</text>
</comment>
<dbReference type="OrthoDB" id="583309at2"/>
<accession>A0A2W2BC80</accession>
<dbReference type="NCBIfam" id="TIGR04192">
    <property type="entry name" value="GRASP_w_spasm"/>
    <property type="match status" value="1"/>
</dbReference>
<proteinExistence type="predicted"/>
<evidence type="ECO:0000313" key="2">
    <source>
        <dbReference type="Proteomes" id="UP000248745"/>
    </source>
</evidence>
<protein>
    <submittedName>
        <fullName evidence="1">Grasp-with-spasm system ATP-grasp peptide maturase</fullName>
    </submittedName>
</protein>
<dbReference type="EMBL" id="QKTW01000009">
    <property type="protein sequence ID" value="PZF73829.1"/>
    <property type="molecule type" value="Genomic_DNA"/>
</dbReference>
<organism evidence="1 2">
    <name type="scientific">Taibaiella soli</name>
    <dbReference type="NCBI Taxonomy" id="1649169"/>
    <lineage>
        <taxon>Bacteria</taxon>
        <taxon>Pseudomonadati</taxon>
        <taxon>Bacteroidota</taxon>
        <taxon>Chitinophagia</taxon>
        <taxon>Chitinophagales</taxon>
        <taxon>Chitinophagaceae</taxon>
        <taxon>Taibaiella</taxon>
    </lineage>
</organism>